<dbReference type="Pfam" id="PF00460">
    <property type="entry name" value="Flg_bb_rod"/>
    <property type="match status" value="1"/>
</dbReference>
<organism evidence="10 11">
    <name type="scientific">Alteromonas profundi</name>
    <dbReference type="NCBI Taxonomy" id="2696062"/>
    <lineage>
        <taxon>Bacteria</taxon>
        <taxon>Pseudomonadati</taxon>
        <taxon>Pseudomonadota</taxon>
        <taxon>Gammaproteobacteria</taxon>
        <taxon>Alteromonadales</taxon>
        <taxon>Alteromonadaceae</taxon>
        <taxon>Alteromonas/Salinimonas group</taxon>
        <taxon>Alteromonas</taxon>
    </lineage>
</organism>
<dbReference type="Proteomes" id="UP000470213">
    <property type="component" value="Unassembled WGS sequence"/>
</dbReference>
<evidence type="ECO:0000259" key="8">
    <source>
        <dbReference type="Pfam" id="PF06429"/>
    </source>
</evidence>
<dbReference type="GO" id="GO:0009424">
    <property type="term" value="C:bacterial-type flagellum hook"/>
    <property type="evidence" value="ECO:0007669"/>
    <property type="project" value="InterPro"/>
</dbReference>
<accession>A0A7X5LIA3</accession>
<dbReference type="PROSITE" id="PS00588">
    <property type="entry name" value="FLAGELLA_BB_ROD"/>
    <property type="match status" value="1"/>
</dbReference>
<proteinExistence type="inferred from homology"/>
<evidence type="ECO:0000256" key="3">
    <source>
        <dbReference type="ARBA" id="ARBA00009677"/>
    </source>
</evidence>
<dbReference type="InterPro" id="IPR002371">
    <property type="entry name" value="FlgK"/>
</dbReference>
<keyword evidence="10" id="KW-0969">Cilium</keyword>
<dbReference type="EMBL" id="JAAAWN010000001">
    <property type="protein sequence ID" value="NDV89844.1"/>
    <property type="molecule type" value="Genomic_DNA"/>
</dbReference>
<keyword evidence="5" id="KW-0964">Secreted</keyword>
<evidence type="ECO:0000313" key="11">
    <source>
        <dbReference type="Proteomes" id="UP000470213"/>
    </source>
</evidence>
<dbReference type="InterPro" id="IPR010930">
    <property type="entry name" value="Flg_bb/hook_C_dom"/>
</dbReference>
<evidence type="ECO:0000256" key="5">
    <source>
        <dbReference type="ARBA" id="ARBA00022525"/>
    </source>
</evidence>
<dbReference type="Pfam" id="PF22638">
    <property type="entry name" value="FlgK_D1"/>
    <property type="match status" value="1"/>
</dbReference>
<dbReference type="Pfam" id="PF06429">
    <property type="entry name" value="Flg_bbr_C"/>
    <property type="match status" value="1"/>
</dbReference>
<protein>
    <recommendedName>
        <fullName evidence="4">Flagellar hook-associated protein 1</fullName>
    </recommendedName>
</protein>
<dbReference type="RefSeq" id="WP_163083431.1">
    <property type="nucleotide sequence ID" value="NZ_JAAAWN010000001.1"/>
</dbReference>
<dbReference type="GO" id="GO:0044780">
    <property type="term" value="P:bacterial-type flagellum assembly"/>
    <property type="evidence" value="ECO:0007669"/>
    <property type="project" value="InterPro"/>
</dbReference>
<dbReference type="GO" id="GO:0005198">
    <property type="term" value="F:structural molecule activity"/>
    <property type="evidence" value="ECO:0007669"/>
    <property type="project" value="InterPro"/>
</dbReference>
<evidence type="ECO:0000259" key="7">
    <source>
        <dbReference type="Pfam" id="PF00460"/>
    </source>
</evidence>
<feature type="domain" description="Flagellar basal-body/hook protein C-terminal" evidence="8">
    <location>
        <begin position="651"/>
        <end position="689"/>
    </location>
</feature>
<comment type="similarity">
    <text evidence="3">Belongs to the flagella basal body rod proteins family.</text>
</comment>
<dbReference type="InterPro" id="IPR001444">
    <property type="entry name" value="Flag_bb_rod_N"/>
</dbReference>
<comment type="caution">
    <text evidence="10">The sequence shown here is derived from an EMBL/GenBank/DDBJ whole genome shotgun (WGS) entry which is preliminary data.</text>
</comment>
<dbReference type="AlphaFoldDB" id="A0A7X5LIA3"/>
<keyword evidence="11" id="KW-1185">Reference proteome</keyword>
<evidence type="ECO:0000259" key="9">
    <source>
        <dbReference type="Pfam" id="PF22638"/>
    </source>
</evidence>
<dbReference type="NCBIfam" id="TIGR02492">
    <property type="entry name" value="flgK_ends"/>
    <property type="match status" value="1"/>
</dbReference>
<feature type="domain" description="Flagellar hook-associated protein FlgK helical" evidence="9">
    <location>
        <begin position="86"/>
        <end position="328"/>
    </location>
</feature>
<evidence type="ECO:0000256" key="6">
    <source>
        <dbReference type="ARBA" id="ARBA00023143"/>
    </source>
</evidence>
<keyword evidence="10" id="KW-0966">Cell projection</keyword>
<reference evidence="10 11" key="1">
    <citation type="submission" date="2020-01" db="EMBL/GenBank/DDBJ databases">
        <authorList>
            <person name="Chen J."/>
            <person name="Zhu S."/>
            <person name="Yang J."/>
        </authorList>
    </citation>
    <scope>NUCLEOTIDE SEQUENCE [LARGE SCALE GENOMIC DNA]</scope>
    <source>
        <strain evidence="10 11">345S023</strain>
    </source>
</reference>
<name>A0A7X5LIA3_9ALTE</name>
<keyword evidence="10" id="KW-0282">Flagellum</keyword>
<dbReference type="PRINTS" id="PR01005">
    <property type="entry name" value="FLGHOOKAP1"/>
</dbReference>
<sequence length="692" mass="73065">MSSVDLFSLASSGVNASSKLLQTTSNNIANVNTDGYVRQRTELNNSQVFGVSIGNTERIINQFAQNQLRRDITLVGELESYSTKTSAIDNLLAGEANSLSKGFSEFFAALQTSADDPTNLASREQVLAKSESLYQRMRTVSDYAIEKEEELNLEFNSMVSRANSLIGNIGELNKSIVMAQGNNTSDEPSALLNERDQAIDELASIMSINVKESQSQNGAVTINLTSGESLVLDNGSFNLFDLGNNADVTYKELTLQTNFGSQTKDETAINVIESELGGALGGLFRFRNEVLGPAMRDVGQLAVAFADAMNSQNKLGMDLDGQLGSDIFDIPTFSGLTDNNTVGDYQVTGRITAGAGAEVTDADYSIKVTNVASGVPSEIEVTLLNADGTVKTDGSGAPLVYSGLSVGGGFNELPGGIEVEFDGSDTYVGGEEFLLQPTKNIASSISLATQRAEDLAFASPIRAQADSSNLGSANVTGVTITNTTTTGTVEQSAFDGAGGIDTAAPAQIVFTAQDSYQVLDASNNVLATVSGTTNLNNLIQQAKDSAGIYSGQDDYPGYDLSLDGVPRAGDSFSIGYNTDGFNDNTNTLAIAALQNEGLVQVSSEASNKPRTFQDAYASMVGRIGEDAAMANVSLQSAEAMKVQSENWFESVSGVSLDEEAANLIKYQQSYAAAARILSTAQELFDTILQSAR</sequence>
<comment type="subcellular location">
    <subcellularLocation>
        <location evidence="1">Bacterial flagellum</location>
    </subcellularLocation>
    <subcellularLocation>
        <location evidence="2">Secreted</location>
    </subcellularLocation>
</comment>
<dbReference type="GO" id="GO:0005576">
    <property type="term" value="C:extracellular region"/>
    <property type="evidence" value="ECO:0007669"/>
    <property type="project" value="UniProtKB-SubCell"/>
</dbReference>
<dbReference type="InterPro" id="IPR019776">
    <property type="entry name" value="Flagellar_basal_body_rod_CS"/>
</dbReference>
<dbReference type="InterPro" id="IPR053927">
    <property type="entry name" value="FlgK_helical"/>
</dbReference>
<feature type="domain" description="Flagellar basal body rod protein N-terminal" evidence="7">
    <location>
        <begin position="10"/>
        <end position="36"/>
    </location>
</feature>
<dbReference type="PANTHER" id="PTHR30033">
    <property type="entry name" value="FLAGELLAR HOOK-ASSOCIATED PROTEIN 1"/>
    <property type="match status" value="1"/>
</dbReference>
<keyword evidence="6" id="KW-0975">Bacterial flagellum</keyword>
<dbReference type="PANTHER" id="PTHR30033:SF1">
    <property type="entry name" value="FLAGELLAR HOOK-ASSOCIATED PROTEIN 1"/>
    <property type="match status" value="1"/>
</dbReference>
<evidence type="ECO:0000313" key="10">
    <source>
        <dbReference type="EMBL" id="NDV89844.1"/>
    </source>
</evidence>
<evidence type="ECO:0000256" key="2">
    <source>
        <dbReference type="ARBA" id="ARBA00004613"/>
    </source>
</evidence>
<evidence type="ECO:0000256" key="1">
    <source>
        <dbReference type="ARBA" id="ARBA00004365"/>
    </source>
</evidence>
<dbReference type="SUPFAM" id="SSF64518">
    <property type="entry name" value="Phase 1 flagellin"/>
    <property type="match status" value="2"/>
</dbReference>
<evidence type="ECO:0000256" key="4">
    <source>
        <dbReference type="ARBA" id="ARBA00016244"/>
    </source>
</evidence>
<gene>
    <name evidence="10" type="primary">flgK</name>
    <name evidence="10" type="ORF">GTH32_01370</name>
</gene>